<dbReference type="RefSeq" id="WP_091984270.1">
    <property type="nucleotide sequence ID" value="NZ_FOLO01000018.1"/>
</dbReference>
<dbReference type="Proteomes" id="UP000198862">
    <property type="component" value="Unassembled WGS sequence"/>
</dbReference>
<evidence type="ECO:0000313" key="1">
    <source>
        <dbReference type="EMBL" id="SFC77779.1"/>
    </source>
</evidence>
<dbReference type="EMBL" id="FOLO01000018">
    <property type="protein sequence ID" value="SFC77779.1"/>
    <property type="molecule type" value="Genomic_DNA"/>
</dbReference>
<dbReference type="InterPro" id="IPR049802">
    <property type="entry name" value="RhsC-like_FIX"/>
</dbReference>
<proteinExistence type="predicted"/>
<sequence>MDCRDVCANTMMLTDDEQANDSDGWIALTLTGIGFIPLFGSAVKGVGKVIVKNAHESLSAALAVLRKLGKGDPVKYLKNIDWADITKQATALIKEKIVGIRDALLSILNSNATWILSDTAEQSLKKNAEQQIKKSIMKILEKSDIYLKDAKAIAK</sequence>
<keyword evidence="2" id="KW-1185">Reference proteome</keyword>
<accession>A0A1I1LXD8</accession>
<dbReference type="CDD" id="cd20746">
    <property type="entry name" value="FIX_Ntox15_NUC_DUF4112_RhsA-like"/>
    <property type="match status" value="1"/>
</dbReference>
<dbReference type="AlphaFoldDB" id="A0A1I1LXD8"/>
<evidence type="ECO:0000313" key="2">
    <source>
        <dbReference type="Proteomes" id="UP000198862"/>
    </source>
</evidence>
<reference evidence="1 2" key="1">
    <citation type="submission" date="2016-10" db="EMBL/GenBank/DDBJ databases">
        <authorList>
            <person name="de Groot N.N."/>
        </authorList>
    </citation>
    <scope>NUCLEOTIDE SEQUENCE [LARGE SCALE GENOMIC DNA]</scope>
    <source>
        <strain evidence="1 2">DSM 6059</strain>
    </source>
</reference>
<dbReference type="OrthoDB" id="3261089at2"/>
<organism evidence="1 2">
    <name type="scientific">Pseudoalteromonas denitrificans DSM 6059</name>
    <dbReference type="NCBI Taxonomy" id="1123010"/>
    <lineage>
        <taxon>Bacteria</taxon>
        <taxon>Pseudomonadati</taxon>
        <taxon>Pseudomonadota</taxon>
        <taxon>Gammaproteobacteria</taxon>
        <taxon>Alteromonadales</taxon>
        <taxon>Pseudoalteromonadaceae</taxon>
        <taxon>Pseudoalteromonas</taxon>
    </lineage>
</organism>
<name>A0A1I1LXD8_9GAMM</name>
<dbReference type="STRING" id="1123010.SAMN02745724_02510"/>
<protein>
    <submittedName>
        <fullName evidence="1">Uncharacterized protein</fullName>
    </submittedName>
</protein>
<gene>
    <name evidence="1" type="ORF">SAMN02745724_02510</name>
</gene>